<feature type="region of interest" description="Disordered" evidence="3">
    <location>
        <begin position="192"/>
        <end position="226"/>
    </location>
</feature>
<dbReference type="AlphaFoldDB" id="A0A7R9AF01"/>
<dbReference type="InterPro" id="IPR002928">
    <property type="entry name" value="Myosin_tail"/>
</dbReference>
<reference evidence="5" key="1">
    <citation type="submission" date="2020-11" db="EMBL/GenBank/DDBJ databases">
        <authorList>
            <person name="Tran Van P."/>
        </authorList>
    </citation>
    <scope>NUCLEOTIDE SEQUENCE</scope>
</reference>
<evidence type="ECO:0000256" key="2">
    <source>
        <dbReference type="SAM" id="Coils"/>
    </source>
</evidence>
<keyword evidence="1 2" id="KW-0175">Coiled coil</keyword>
<dbReference type="PANTHER" id="PTHR45615">
    <property type="entry name" value="MYOSIN HEAVY CHAIN, NON-MUSCLE"/>
    <property type="match status" value="1"/>
</dbReference>
<gene>
    <name evidence="5" type="ORF">DSTB1V02_LOCUS12622</name>
</gene>
<dbReference type="SUPFAM" id="SSF90257">
    <property type="entry name" value="Myosin rod fragments"/>
    <property type="match status" value="2"/>
</dbReference>
<feature type="domain" description="Myosin tail" evidence="4">
    <location>
        <begin position="42"/>
        <end position="345"/>
    </location>
</feature>
<dbReference type="GO" id="GO:0031032">
    <property type="term" value="P:actomyosin structure organization"/>
    <property type="evidence" value="ECO:0007669"/>
    <property type="project" value="TreeGrafter"/>
</dbReference>
<organism evidence="5">
    <name type="scientific">Darwinula stevensoni</name>
    <dbReference type="NCBI Taxonomy" id="69355"/>
    <lineage>
        <taxon>Eukaryota</taxon>
        <taxon>Metazoa</taxon>
        <taxon>Ecdysozoa</taxon>
        <taxon>Arthropoda</taxon>
        <taxon>Crustacea</taxon>
        <taxon>Oligostraca</taxon>
        <taxon>Ostracoda</taxon>
        <taxon>Podocopa</taxon>
        <taxon>Podocopida</taxon>
        <taxon>Darwinulocopina</taxon>
        <taxon>Darwinuloidea</taxon>
        <taxon>Darwinulidae</taxon>
        <taxon>Darwinula</taxon>
    </lineage>
</organism>
<evidence type="ECO:0000256" key="3">
    <source>
        <dbReference type="SAM" id="MobiDB-lite"/>
    </source>
</evidence>
<feature type="non-terminal residue" evidence="5">
    <location>
        <position position="1"/>
    </location>
</feature>
<dbReference type="GO" id="GO:0032982">
    <property type="term" value="C:myosin filament"/>
    <property type="evidence" value="ECO:0007669"/>
    <property type="project" value="TreeGrafter"/>
</dbReference>
<protein>
    <recommendedName>
        <fullName evidence="4">Myosin tail domain-containing protein</fullName>
    </recommendedName>
</protein>
<dbReference type="GO" id="GO:0005737">
    <property type="term" value="C:cytoplasm"/>
    <property type="evidence" value="ECO:0007669"/>
    <property type="project" value="TreeGrafter"/>
</dbReference>
<dbReference type="GO" id="GO:0051015">
    <property type="term" value="F:actin filament binding"/>
    <property type="evidence" value="ECO:0007669"/>
    <property type="project" value="TreeGrafter"/>
</dbReference>
<feature type="compositionally biased region" description="Acidic residues" evidence="3">
    <location>
        <begin position="613"/>
        <end position="633"/>
    </location>
</feature>
<keyword evidence="6" id="KW-1185">Reference proteome</keyword>
<dbReference type="EMBL" id="LR904481">
    <property type="protein sequence ID" value="CAD7252871.1"/>
    <property type="molecule type" value="Genomic_DNA"/>
</dbReference>
<evidence type="ECO:0000256" key="1">
    <source>
        <dbReference type="ARBA" id="ARBA00023054"/>
    </source>
</evidence>
<dbReference type="Pfam" id="PF01576">
    <property type="entry name" value="Myosin_tail_1"/>
    <property type="match status" value="1"/>
</dbReference>
<evidence type="ECO:0000313" key="5">
    <source>
        <dbReference type="EMBL" id="CAD7252871.1"/>
    </source>
</evidence>
<dbReference type="PANTHER" id="PTHR45615:SF36">
    <property type="entry name" value="MYOSIN HEAVY CHAIN-LIKE, ISOFORM B-RELATED"/>
    <property type="match status" value="1"/>
</dbReference>
<evidence type="ECO:0000313" key="6">
    <source>
        <dbReference type="Proteomes" id="UP000677054"/>
    </source>
</evidence>
<sequence>SELKGVERSREKLEMELLYSRATVNGDLGSDGEELPEDSIYKARYERARRELEWMRGRLEQKHQEEVEGLVGLKKQVEKKLQDAYEEVEEQRGVVSQWKRKAARFQAELADLRHLLEEQTARNNLLEKKHRKFDGELALAVEEGKAERREKERIQREKDLLTAEKFAFEQQLNGLKLDLELKEEKLETMKKELDELTSSGRGDEEITSLRRTKHEMERKLKDQEEELDELSGQVGLLEQAKLRLEMSIESMRKEQRKELQLKDEEIEEYRAASQKKIKAMESQLEEEHEERTLLVREKHDLERKLMDAQDNARQAGNSDKVTQLKRELKRTRALLKDAQTMLERAQNDVGNKALLRQLKNQLEDAEFGRMAALKSKQGLELELSEVQIQMEDVTRVRNDLDSKLSVVQREKSSLQTHLEDVEEEMQEVMRKYKATVSQVSMDQMTISEQASQLASAEQEKGLLKEQLAELLAKVEVLQGDTMGQQTTKKLEVRIKELESRLELEGATRARLEAQIARLKDSIESLSAEASALQSKEQLSQEATRRANRQLRDLKEDFTGLQVRETEARSKIEELTGEIERLEEECGRTRSDLKLALQRIEDLTAAMEGGGESLDSDSDAERDDPDSDSSDDNFETFLSNPGKSDEFSLSPGHIDLSRLTPTKESEA</sequence>
<evidence type="ECO:0000259" key="4">
    <source>
        <dbReference type="Pfam" id="PF01576"/>
    </source>
</evidence>
<feature type="region of interest" description="Disordered" evidence="3">
    <location>
        <begin position="603"/>
        <end position="666"/>
    </location>
</feature>
<dbReference type="OrthoDB" id="2914378at2759"/>
<dbReference type="Proteomes" id="UP000677054">
    <property type="component" value="Unassembled WGS sequence"/>
</dbReference>
<name>A0A7R9AF01_9CRUS</name>
<accession>A0A7R9AF01</accession>
<feature type="compositionally biased region" description="Basic and acidic residues" evidence="3">
    <location>
        <begin position="201"/>
        <end position="222"/>
    </location>
</feature>
<proteinExistence type="predicted"/>
<dbReference type="EMBL" id="CAJPEV010004964">
    <property type="protein sequence ID" value="CAG0902553.1"/>
    <property type="molecule type" value="Genomic_DNA"/>
</dbReference>
<feature type="coiled-coil region" evidence="2">
    <location>
        <begin position="376"/>
        <end position="535"/>
    </location>
</feature>
<feature type="coiled-coil region" evidence="2">
    <location>
        <begin position="564"/>
        <end position="598"/>
    </location>
</feature>
<dbReference type="GO" id="GO:0016460">
    <property type="term" value="C:myosin II complex"/>
    <property type="evidence" value="ECO:0007669"/>
    <property type="project" value="TreeGrafter"/>
</dbReference>